<sequence length="134" mass="15078">MWAHVTCQLLAPVVQDSDGAKPREEWSLLSASGGRKCVPVLLQWLREGQGQPRGCSHGITLARQEQQGGQAHSTERVEVTSQNINVTNDDSLDDEHCQRQPLALRLRNHGTTTTSPECHQRRWLNHSSHQSKKR</sequence>
<name>A0A9N9Z2R8_9HYPO</name>
<reference evidence="3" key="1">
    <citation type="submission" date="2019-06" db="EMBL/GenBank/DDBJ databases">
        <authorList>
            <person name="Broberg M."/>
        </authorList>
    </citation>
    <scope>NUCLEOTIDE SEQUENCE [LARGE SCALE GENOMIC DNA]</scope>
</reference>
<protein>
    <submittedName>
        <fullName evidence="2">Uncharacterized protein</fullName>
    </submittedName>
</protein>
<proteinExistence type="predicted"/>
<feature type="region of interest" description="Disordered" evidence="1">
    <location>
        <begin position="65"/>
        <end position="134"/>
    </location>
</feature>
<dbReference type="AlphaFoldDB" id="A0A9N9Z2R8"/>
<feature type="compositionally biased region" description="Polar residues" evidence="1">
    <location>
        <begin position="79"/>
        <end position="89"/>
    </location>
</feature>
<evidence type="ECO:0000313" key="3">
    <source>
        <dbReference type="Proteomes" id="UP000775872"/>
    </source>
</evidence>
<feature type="compositionally biased region" description="Basic residues" evidence="1">
    <location>
        <begin position="121"/>
        <end position="134"/>
    </location>
</feature>
<keyword evidence="3" id="KW-1185">Reference proteome</keyword>
<comment type="caution">
    <text evidence="2">The sequence shown here is derived from an EMBL/GenBank/DDBJ whole genome shotgun (WGS) entry which is preliminary data.</text>
</comment>
<evidence type="ECO:0000313" key="2">
    <source>
        <dbReference type="EMBL" id="CAH0047849.1"/>
    </source>
</evidence>
<organism evidence="2 3">
    <name type="scientific">Clonostachys solani</name>
    <dbReference type="NCBI Taxonomy" id="160281"/>
    <lineage>
        <taxon>Eukaryota</taxon>
        <taxon>Fungi</taxon>
        <taxon>Dikarya</taxon>
        <taxon>Ascomycota</taxon>
        <taxon>Pezizomycotina</taxon>
        <taxon>Sordariomycetes</taxon>
        <taxon>Hypocreomycetidae</taxon>
        <taxon>Hypocreales</taxon>
        <taxon>Bionectriaceae</taxon>
        <taxon>Clonostachys</taxon>
    </lineage>
</organism>
<evidence type="ECO:0000256" key="1">
    <source>
        <dbReference type="SAM" id="MobiDB-lite"/>
    </source>
</evidence>
<accession>A0A9N9Z2R8</accession>
<gene>
    <name evidence="2" type="ORF">CSOL1703_00013872</name>
</gene>
<dbReference type="EMBL" id="CABFOC020000031">
    <property type="protein sequence ID" value="CAH0047849.1"/>
    <property type="molecule type" value="Genomic_DNA"/>
</dbReference>
<dbReference type="Proteomes" id="UP000775872">
    <property type="component" value="Unassembled WGS sequence"/>
</dbReference>
<reference evidence="2 3" key="2">
    <citation type="submission" date="2021-10" db="EMBL/GenBank/DDBJ databases">
        <authorList>
            <person name="Piombo E."/>
        </authorList>
    </citation>
    <scope>NUCLEOTIDE SEQUENCE [LARGE SCALE GENOMIC DNA]</scope>
</reference>